<comment type="catalytic activity">
    <reaction evidence="5">
        <text>a 3-demethylubiquinol + S-adenosyl-L-methionine = a ubiquinol + S-adenosyl-L-homocysteine + H(+)</text>
        <dbReference type="Rhea" id="RHEA:44380"/>
        <dbReference type="Rhea" id="RHEA-COMP:9566"/>
        <dbReference type="Rhea" id="RHEA-COMP:10914"/>
        <dbReference type="ChEBI" id="CHEBI:15378"/>
        <dbReference type="ChEBI" id="CHEBI:17976"/>
        <dbReference type="ChEBI" id="CHEBI:57856"/>
        <dbReference type="ChEBI" id="CHEBI:59789"/>
        <dbReference type="ChEBI" id="CHEBI:84422"/>
        <dbReference type="EC" id="2.1.1.64"/>
    </reaction>
</comment>
<keyword evidence="1 5" id="KW-0489">Methyltransferase</keyword>
<name>E8Q740_BLOVB</name>
<evidence type="ECO:0000256" key="1">
    <source>
        <dbReference type="ARBA" id="ARBA00022603"/>
    </source>
</evidence>
<protein>
    <recommendedName>
        <fullName evidence="5">Ubiquinone biosynthesis O-methyltransferase</fullName>
    </recommendedName>
    <alternativeName>
        <fullName evidence="5">2-polyprenyl-6-hydroxyphenol methylase</fullName>
        <ecNumber evidence="5">2.1.1.222</ecNumber>
    </alternativeName>
    <alternativeName>
        <fullName evidence="5">3-demethylubiquinone 3-O-methyltransferase</fullName>
        <ecNumber evidence="5">2.1.1.64</ecNumber>
    </alternativeName>
</protein>
<dbReference type="InterPro" id="IPR029063">
    <property type="entry name" value="SAM-dependent_MTases_sf"/>
</dbReference>
<keyword evidence="3 5" id="KW-0831">Ubiquinone biosynthesis</keyword>
<dbReference type="AlphaFoldDB" id="E8Q740"/>
<dbReference type="NCBIfam" id="TIGR01983">
    <property type="entry name" value="UbiG"/>
    <property type="match status" value="1"/>
</dbReference>
<gene>
    <name evidence="5 6" type="primary">ubiG</name>
    <name evidence="6" type="ordered locus">BVAF_478</name>
</gene>
<dbReference type="Pfam" id="PF13489">
    <property type="entry name" value="Methyltransf_23"/>
    <property type="match status" value="1"/>
</dbReference>
<evidence type="ECO:0000256" key="3">
    <source>
        <dbReference type="ARBA" id="ARBA00022688"/>
    </source>
</evidence>
<dbReference type="Proteomes" id="UP000007464">
    <property type="component" value="Chromosome"/>
</dbReference>
<reference evidence="6 7" key="1">
    <citation type="journal article" date="2010" name="BMC Genomics">
        <title>Unprecedented loss of ammonia assimilation capability in a urease-encoding bacterial mutualist.</title>
        <authorList>
            <person name="Williams L.E."/>
            <person name="Wernegreen J.J."/>
        </authorList>
    </citation>
    <scope>NUCLEOTIDE SEQUENCE [LARGE SCALE GENOMIC DNA]</scope>
    <source>
        <strain evidence="6 7">BVAF</strain>
    </source>
</reference>
<dbReference type="GO" id="GO:0061542">
    <property type="term" value="F:3-demethylubiquinol 3-O-methyltransferase activity"/>
    <property type="evidence" value="ECO:0007669"/>
    <property type="project" value="UniProtKB-UniRule"/>
</dbReference>
<dbReference type="OrthoDB" id="9801538at2"/>
<evidence type="ECO:0000256" key="4">
    <source>
        <dbReference type="ARBA" id="ARBA00022691"/>
    </source>
</evidence>
<dbReference type="EC" id="2.1.1.64" evidence="5"/>
<feature type="binding site" evidence="5">
    <location>
        <position position="130"/>
    </location>
    <ligand>
        <name>S-adenosyl-L-methionine</name>
        <dbReference type="ChEBI" id="CHEBI:59789"/>
    </ligand>
</feature>
<dbReference type="InterPro" id="IPR010233">
    <property type="entry name" value="UbiG_MeTrfase"/>
</dbReference>
<dbReference type="HAMAP" id="MF_00472">
    <property type="entry name" value="UbiG"/>
    <property type="match status" value="1"/>
</dbReference>
<keyword evidence="4 5" id="KW-0949">S-adenosyl-L-methionine</keyword>
<evidence type="ECO:0000256" key="5">
    <source>
        <dbReference type="HAMAP-Rule" id="MF_00472"/>
    </source>
</evidence>
<dbReference type="KEGG" id="bva:BVAF_478"/>
<dbReference type="PANTHER" id="PTHR43464:SF19">
    <property type="entry name" value="UBIQUINONE BIOSYNTHESIS O-METHYLTRANSFERASE, MITOCHONDRIAL"/>
    <property type="match status" value="1"/>
</dbReference>
<dbReference type="GO" id="GO:0102208">
    <property type="term" value="F:2-polyprenyl-6-hydroxyphenol methylase activity"/>
    <property type="evidence" value="ECO:0007669"/>
    <property type="project" value="UniProtKB-EC"/>
</dbReference>
<comment type="similarity">
    <text evidence="5">Belongs to the methyltransferase superfamily. UbiG/COQ3 family.</text>
</comment>
<comment type="pathway">
    <text evidence="5">Cofactor biosynthesis; ubiquinone biosynthesis.</text>
</comment>
<dbReference type="EMBL" id="CP002189">
    <property type="protein sequence ID" value="ADV33864.1"/>
    <property type="molecule type" value="Genomic_DNA"/>
</dbReference>
<proteinExistence type="inferred from homology"/>
<accession>E8Q740</accession>
<dbReference type="HOGENOM" id="CLU_042432_5_0_6"/>
<evidence type="ECO:0000256" key="2">
    <source>
        <dbReference type="ARBA" id="ARBA00022679"/>
    </source>
</evidence>
<dbReference type="SUPFAM" id="SSF53335">
    <property type="entry name" value="S-adenosyl-L-methionine-dependent methyltransferases"/>
    <property type="match status" value="1"/>
</dbReference>
<comment type="catalytic activity">
    <reaction evidence="5">
        <text>a 3-(all-trans-polyprenyl)benzene-1,2-diol + S-adenosyl-L-methionine = a 2-methoxy-6-(all-trans-polyprenyl)phenol + S-adenosyl-L-homocysteine + H(+)</text>
        <dbReference type="Rhea" id="RHEA:31411"/>
        <dbReference type="Rhea" id="RHEA-COMP:9550"/>
        <dbReference type="Rhea" id="RHEA-COMP:9551"/>
        <dbReference type="ChEBI" id="CHEBI:15378"/>
        <dbReference type="ChEBI" id="CHEBI:57856"/>
        <dbReference type="ChEBI" id="CHEBI:59789"/>
        <dbReference type="ChEBI" id="CHEBI:62729"/>
        <dbReference type="ChEBI" id="CHEBI:62731"/>
        <dbReference type="EC" id="2.1.1.222"/>
    </reaction>
</comment>
<comment type="function">
    <text evidence="5">O-methyltransferase that catalyzes the 2 O-methylation steps in the ubiquinone biosynthetic pathway.</text>
</comment>
<feature type="binding site" evidence="5">
    <location>
        <position position="65"/>
    </location>
    <ligand>
        <name>S-adenosyl-L-methionine</name>
        <dbReference type="ChEBI" id="CHEBI:59789"/>
    </ligand>
</feature>
<evidence type="ECO:0000313" key="7">
    <source>
        <dbReference type="Proteomes" id="UP000007464"/>
    </source>
</evidence>
<dbReference type="Gene3D" id="3.40.50.150">
    <property type="entry name" value="Vaccinia Virus protein VP39"/>
    <property type="match status" value="1"/>
</dbReference>
<dbReference type="CDD" id="cd02440">
    <property type="entry name" value="AdoMet_MTases"/>
    <property type="match status" value="1"/>
</dbReference>
<dbReference type="STRING" id="859654.BVAF_478"/>
<dbReference type="FunFam" id="3.40.50.150:FF:000028">
    <property type="entry name" value="Ubiquinone biosynthesis O-methyltransferase"/>
    <property type="match status" value="1"/>
</dbReference>
<dbReference type="GO" id="GO:0010420">
    <property type="term" value="F:polyprenyldihydroxybenzoate methyltransferase activity"/>
    <property type="evidence" value="ECO:0007669"/>
    <property type="project" value="InterPro"/>
</dbReference>
<dbReference type="EC" id="2.1.1.222" evidence="5"/>
<dbReference type="RefSeq" id="WP_013516789.1">
    <property type="nucleotide sequence ID" value="NC_014909.2"/>
</dbReference>
<keyword evidence="2 5" id="KW-0808">Transferase</keyword>
<dbReference type="GO" id="GO:0032259">
    <property type="term" value="P:methylation"/>
    <property type="evidence" value="ECO:0007669"/>
    <property type="project" value="UniProtKB-KW"/>
</dbReference>
<dbReference type="PANTHER" id="PTHR43464">
    <property type="entry name" value="METHYLTRANSFERASE"/>
    <property type="match status" value="1"/>
</dbReference>
<evidence type="ECO:0000313" key="6">
    <source>
        <dbReference type="EMBL" id="ADV33864.1"/>
    </source>
</evidence>
<organism evidence="6 7">
    <name type="scientific">Blochmanniella vafra (strain BVAF)</name>
    <dbReference type="NCBI Taxonomy" id="859654"/>
    <lineage>
        <taxon>Bacteria</taxon>
        <taxon>Pseudomonadati</taxon>
        <taxon>Pseudomonadota</taxon>
        <taxon>Gammaproteobacteria</taxon>
        <taxon>Enterobacterales</taxon>
        <taxon>Enterobacteriaceae</taxon>
        <taxon>ant endosymbionts</taxon>
        <taxon>Candidatus Blochmanniella</taxon>
    </lineage>
</organism>
<sequence>MNKKITKNLTKNIDPKEIKRFNLSASQWWNTNGIFQSLHHINNTRLHYIIKYSNGLHKKKILDIGCGGGILSESMARKGAKVTGLDYSSNSLNIAKKHALSHNLIINYKLETIEQHLLNHTNHYDIITCMEVLEHVPNPLEIINACSSMIKIGGSIFFSTLNRTLKAWLLVIIGAEYIFNLIPKGTHTLERFITPSELLDWIDITKLEANNISGIYYNPFTYNCMITQDISVNYILHTQRTL</sequence>
<dbReference type="UniPathway" id="UPA00232"/>
<keyword evidence="7" id="KW-1185">Reference proteome</keyword>
<feature type="binding site" evidence="5">
    <location>
        <position position="86"/>
    </location>
    <ligand>
        <name>S-adenosyl-L-methionine</name>
        <dbReference type="ChEBI" id="CHEBI:59789"/>
    </ligand>
</feature>
<feature type="binding site" evidence="5">
    <location>
        <position position="45"/>
    </location>
    <ligand>
        <name>S-adenosyl-L-methionine</name>
        <dbReference type="ChEBI" id="CHEBI:59789"/>
    </ligand>
</feature>